<reference evidence="6 7" key="1">
    <citation type="submission" date="2015-04" db="EMBL/GenBank/DDBJ databases">
        <authorList>
            <person name="Syromyatnikov M.Y."/>
            <person name="Popov V.N."/>
        </authorList>
    </citation>
    <scope>NUCLEOTIDE SEQUENCE [LARGE SCALE GENOMIC DNA]</scope>
</reference>
<evidence type="ECO:0000256" key="2">
    <source>
        <dbReference type="ARBA" id="ARBA00022900"/>
    </source>
</evidence>
<keyword evidence="2" id="KW-0722">Serine protease inhibitor</keyword>
<dbReference type="GO" id="GO:0005615">
    <property type="term" value="C:extracellular space"/>
    <property type="evidence" value="ECO:0007669"/>
    <property type="project" value="TreeGrafter"/>
</dbReference>
<gene>
    <name evidence="6" type="ORF">CLUMA_CG012071</name>
</gene>
<dbReference type="EMBL" id="CVRI01000048">
    <property type="protein sequence ID" value="CRK98584.1"/>
    <property type="molecule type" value="Genomic_DNA"/>
</dbReference>
<dbReference type="PROSITE" id="PS50279">
    <property type="entry name" value="BPTI_KUNITZ_2"/>
    <property type="match status" value="1"/>
</dbReference>
<dbReference type="Gene3D" id="4.10.410.10">
    <property type="entry name" value="Pancreatic trypsin inhibitor Kunitz domain"/>
    <property type="match status" value="1"/>
</dbReference>
<dbReference type="GO" id="GO:0004867">
    <property type="term" value="F:serine-type endopeptidase inhibitor activity"/>
    <property type="evidence" value="ECO:0007669"/>
    <property type="project" value="UniProtKB-KW"/>
</dbReference>
<keyword evidence="3" id="KW-1015">Disulfide bond</keyword>
<dbReference type="InterPro" id="IPR002223">
    <property type="entry name" value="Kunitz_BPTI"/>
</dbReference>
<name>A0A1J1IEE4_9DIPT</name>
<dbReference type="PANTHER" id="PTHR10083">
    <property type="entry name" value="KUNITZ-TYPE PROTEASE INHIBITOR-RELATED"/>
    <property type="match status" value="1"/>
</dbReference>
<keyword evidence="1" id="KW-0646">Protease inhibitor</keyword>
<dbReference type="OrthoDB" id="4473401at2759"/>
<evidence type="ECO:0000256" key="1">
    <source>
        <dbReference type="ARBA" id="ARBA00022690"/>
    </source>
</evidence>
<dbReference type="SUPFAM" id="SSF57362">
    <property type="entry name" value="BPTI-like"/>
    <property type="match status" value="1"/>
</dbReference>
<evidence type="ECO:0000256" key="3">
    <source>
        <dbReference type="ARBA" id="ARBA00023157"/>
    </source>
</evidence>
<evidence type="ECO:0000256" key="4">
    <source>
        <dbReference type="SAM" id="SignalP"/>
    </source>
</evidence>
<dbReference type="Pfam" id="PF00014">
    <property type="entry name" value="Kunitz_BPTI"/>
    <property type="match status" value="1"/>
</dbReference>
<keyword evidence="4" id="KW-0732">Signal</keyword>
<keyword evidence="7" id="KW-1185">Reference proteome</keyword>
<dbReference type="SMART" id="SM00131">
    <property type="entry name" value="KU"/>
    <property type="match status" value="1"/>
</dbReference>
<evidence type="ECO:0000259" key="5">
    <source>
        <dbReference type="PROSITE" id="PS50279"/>
    </source>
</evidence>
<accession>A0A1J1IEE4</accession>
<sequence>MKIIFVWAALIFVSLEGVRAGEPEPAGPCVQPIDEGDEPCDNTATFKWFYVKAINDCVRLVYSGCGGNENRFPSQTVCSMRCVQR</sequence>
<organism evidence="6 7">
    <name type="scientific">Clunio marinus</name>
    <dbReference type="NCBI Taxonomy" id="568069"/>
    <lineage>
        <taxon>Eukaryota</taxon>
        <taxon>Metazoa</taxon>
        <taxon>Ecdysozoa</taxon>
        <taxon>Arthropoda</taxon>
        <taxon>Hexapoda</taxon>
        <taxon>Insecta</taxon>
        <taxon>Pterygota</taxon>
        <taxon>Neoptera</taxon>
        <taxon>Endopterygota</taxon>
        <taxon>Diptera</taxon>
        <taxon>Nematocera</taxon>
        <taxon>Chironomoidea</taxon>
        <taxon>Chironomidae</taxon>
        <taxon>Clunio</taxon>
    </lineage>
</organism>
<protein>
    <submittedName>
        <fullName evidence="6">CLUMA_CG012071, isoform A</fullName>
    </submittedName>
</protein>
<feature type="chain" id="PRO_5012068625" evidence="4">
    <location>
        <begin position="21"/>
        <end position="85"/>
    </location>
</feature>
<feature type="domain" description="BPTI/Kunitz inhibitor" evidence="5">
    <location>
        <begin position="29"/>
        <end position="82"/>
    </location>
</feature>
<dbReference type="InterPro" id="IPR036880">
    <property type="entry name" value="Kunitz_BPTI_sf"/>
</dbReference>
<dbReference type="Proteomes" id="UP000183832">
    <property type="component" value="Unassembled WGS sequence"/>
</dbReference>
<proteinExistence type="predicted"/>
<dbReference type="PANTHER" id="PTHR10083:SF374">
    <property type="entry name" value="BPTI_KUNITZ INHIBITOR DOMAIN-CONTAINING PROTEIN"/>
    <property type="match status" value="1"/>
</dbReference>
<feature type="signal peptide" evidence="4">
    <location>
        <begin position="1"/>
        <end position="20"/>
    </location>
</feature>
<dbReference type="InterPro" id="IPR050098">
    <property type="entry name" value="TFPI/VKTCI-like"/>
</dbReference>
<dbReference type="AlphaFoldDB" id="A0A1J1IEE4"/>
<evidence type="ECO:0000313" key="7">
    <source>
        <dbReference type="Proteomes" id="UP000183832"/>
    </source>
</evidence>
<dbReference type="STRING" id="568069.A0A1J1IEE4"/>
<evidence type="ECO:0000313" key="6">
    <source>
        <dbReference type="EMBL" id="CRK98584.1"/>
    </source>
</evidence>